<gene>
    <name evidence="1" type="ORF">KIV10_02970</name>
</gene>
<protein>
    <recommendedName>
        <fullName evidence="3">Glutaminyl-tRNA synthetase</fullName>
    </recommendedName>
</protein>
<dbReference type="Proteomes" id="UP001297092">
    <property type="component" value="Unassembled WGS sequence"/>
</dbReference>
<evidence type="ECO:0008006" key="3">
    <source>
        <dbReference type="Google" id="ProtNLM"/>
    </source>
</evidence>
<accession>A0ABS5S5L7</accession>
<sequence>MKRYTTFEEIDRDLKYLRLKAQIDLEEVKLSFNHGKESLKESLNPINMIASTAGAILKKAFVLKMVDKIVGIKPVKKQDYEENDSL</sequence>
<name>A0ABS5S5L7_9FLAO</name>
<keyword evidence="2" id="KW-1185">Reference proteome</keyword>
<reference evidence="1 2" key="1">
    <citation type="submission" date="2021-05" db="EMBL/GenBank/DDBJ databases">
        <title>Aequorivita echinoideorum JCM 30378 genome.</title>
        <authorList>
            <person name="Zhang H."/>
            <person name="Li C."/>
        </authorList>
    </citation>
    <scope>NUCLEOTIDE SEQUENCE [LARGE SCALE GENOMIC DNA]</scope>
    <source>
        <strain evidence="1 2">JCM30378</strain>
    </source>
</reference>
<dbReference type="RefSeq" id="WP_214111995.1">
    <property type="nucleotide sequence ID" value="NZ_JAHCTB010000001.1"/>
</dbReference>
<evidence type="ECO:0000313" key="1">
    <source>
        <dbReference type="EMBL" id="MBT0607135.1"/>
    </source>
</evidence>
<organism evidence="1 2">
    <name type="scientific">Aequorivita echinoideorum</name>
    <dbReference type="NCBI Taxonomy" id="1549647"/>
    <lineage>
        <taxon>Bacteria</taxon>
        <taxon>Pseudomonadati</taxon>
        <taxon>Bacteroidota</taxon>
        <taxon>Flavobacteriia</taxon>
        <taxon>Flavobacteriales</taxon>
        <taxon>Flavobacteriaceae</taxon>
        <taxon>Aequorivita</taxon>
    </lineage>
</organism>
<evidence type="ECO:0000313" key="2">
    <source>
        <dbReference type="Proteomes" id="UP001297092"/>
    </source>
</evidence>
<proteinExistence type="predicted"/>
<dbReference type="EMBL" id="JAHCTB010000001">
    <property type="protein sequence ID" value="MBT0607135.1"/>
    <property type="molecule type" value="Genomic_DNA"/>
</dbReference>
<comment type="caution">
    <text evidence="1">The sequence shown here is derived from an EMBL/GenBank/DDBJ whole genome shotgun (WGS) entry which is preliminary data.</text>
</comment>